<evidence type="ECO:0000259" key="4">
    <source>
        <dbReference type="Pfam" id="PF00535"/>
    </source>
</evidence>
<feature type="domain" description="Glycosyltransferase 2-like" evidence="4">
    <location>
        <begin position="12"/>
        <end position="173"/>
    </location>
</feature>
<dbReference type="InterPro" id="IPR050834">
    <property type="entry name" value="Glycosyltransf_2"/>
</dbReference>
<dbReference type="SUPFAM" id="SSF53448">
    <property type="entry name" value="Nucleotide-diphospho-sugar transferases"/>
    <property type="match status" value="1"/>
</dbReference>
<sequence>MPAIIDKYKKFSVLMSVYKNDKPEFLYCAIKSVTLLQTLQPSEVILVIDGPISVELNNCIKMLMEEIPYIRPIRLLENKGLGNALYEGLLACSFEIVMRMDSDDISVPNRFEKQIRYMEMHPDVSVLGGQISEFIDTEDNVVGYRVVPQTPEEIAHVIKWRCPFNHMSVAFLRSCVMNSGNYQDWFWNEDYYLWIRMFLAECKFANLPNILVNVRVGKDMYARRGGMRYFKSEVRLQKYMLDNSIINSKVFLVNVLVRFMVQLLLPNKVRGWFFQKFARS</sequence>
<comment type="caution">
    <text evidence="5">The sequence shown here is derived from an EMBL/GenBank/DDBJ whole genome shotgun (WGS) entry which is preliminary data.</text>
</comment>
<dbReference type="PANTHER" id="PTHR43685:SF5">
    <property type="entry name" value="GLYCOSYLTRANSFERASE EPSE-RELATED"/>
    <property type="match status" value="1"/>
</dbReference>
<dbReference type="AlphaFoldDB" id="A0A4S2AB44"/>
<dbReference type="Gene3D" id="3.90.550.10">
    <property type="entry name" value="Spore Coat Polysaccharide Biosynthesis Protein SpsA, Chain A"/>
    <property type="match status" value="1"/>
</dbReference>
<evidence type="ECO:0000256" key="2">
    <source>
        <dbReference type="ARBA" id="ARBA00022676"/>
    </source>
</evidence>
<gene>
    <name evidence="5" type="ORF">E5355_18810</name>
</gene>
<dbReference type="PANTHER" id="PTHR43685">
    <property type="entry name" value="GLYCOSYLTRANSFERASE"/>
    <property type="match status" value="1"/>
</dbReference>
<evidence type="ECO:0000256" key="1">
    <source>
        <dbReference type="ARBA" id="ARBA00006739"/>
    </source>
</evidence>
<dbReference type="InterPro" id="IPR001173">
    <property type="entry name" value="Glyco_trans_2-like"/>
</dbReference>
<name>A0A4S2AB44_9BACE</name>
<keyword evidence="3 5" id="KW-0808">Transferase</keyword>
<dbReference type="InterPro" id="IPR029044">
    <property type="entry name" value="Nucleotide-diphossugar_trans"/>
</dbReference>
<protein>
    <submittedName>
        <fullName evidence="5">Glycosyltransferase</fullName>
    </submittedName>
</protein>
<keyword evidence="6" id="KW-1185">Reference proteome</keyword>
<proteinExistence type="inferred from homology"/>
<accession>A0A4S2AB44</accession>
<dbReference type="Proteomes" id="UP000310532">
    <property type="component" value="Unassembled WGS sequence"/>
</dbReference>
<organism evidence="5 6">
    <name type="scientific">Bacteroides muris</name>
    <name type="common">ex Afrizal et al. 2022</name>
    <dbReference type="NCBI Taxonomy" id="2516960"/>
    <lineage>
        <taxon>Bacteria</taxon>
        <taxon>Pseudomonadati</taxon>
        <taxon>Bacteroidota</taxon>
        <taxon>Bacteroidia</taxon>
        <taxon>Bacteroidales</taxon>
        <taxon>Bacteroidaceae</taxon>
        <taxon>Bacteroides</taxon>
    </lineage>
</organism>
<evidence type="ECO:0000313" key="5">
    <source>
        <dbReference type="EMBL" id="TGX97551.1"/>
    </source>
</evidence>
<evidence type="ECO:0000256" key="3">
    <source>
        <dbReference type="ARBA" id="ARBA00022679"/>
    </source>
</evidence>
<comment type="similarity">
    <text evidence="1">Belongs to the glycosyltransferase 2 family.</text>
</comment>
<dbReference type="EMBL" id="SRYZ01000091">
    <property type="protein sequence ID" value="TGX97551.1"/>
    <property type="molecule type" value="Genomic_DNA"/>
</dbReference>
<reference evidence="5 6" key="1">
    <citation type="submission" date="2019-04" db="EMBL/GenBank/DDBJ databases">
        <title>Microbes associate with the intestines of laboratory mice.</title>
        <authorList>
            <person name="Navarre W."/>
            <person name="Wong E."/>
            <person name="Huang K."/>
            <person name="Tropini C."/>
            <person name="Ng K."/>
            <person name="Yu B."/>
        </authorList>
    </citation>
    <scope>NUCLEOTIDE SEQUENCE [LARGE SCALE GENOMIC DNA]</scope>
    <source>
        <strain evidence="5 6">NM69_E16B</strain>
    </source>
</reference>
<keyword evidence="2" id="KW-0328">Glycosyltransferase</keyword>
<evidence type="ECO:0000313" key="6">
    <source>
        <dbReference type="Proteomes" id="UP000310532"/>
    </source>
</evidence>
<dbReference type="RefSeq" id="WP_136011529.1">
    <property type="nucleotide sequence ID" value="NZ_SRYZ01000091.1"/>
</dbReference>
<dbReference type="Pfam" id="PF00535">
    <property type="entry name" value="Glycos_transf_2"/>
    <property type="match status" value="1"/>
</dbReference>
<dbReference type="GO" id="GO:0016757">
    <property type="term" value="F:glycosyltransferase activity"/>
    <property type="evidence" value="ECO:0007669"/>
    <property type="project" value="UniProtKB-KW"/>
</dbReference>